<keyword evidence="1" id="KW-0456">Lyase</keyword>
<dbReference type="Proteomes" id="UP000325081">
    <property type="component" value="Unassembled WGS sequence"/>
</dbReference>
<dbReference type="EMBL" id="BKCP01002669">
    <property type="protein sequence ID" value="GER28520.1"/>
    <property type="molecule type" value="Genomic_DNA"/>
</dbReference>
<organism evidence="1 2">
    <name type="scientific">Striga asiatica</name>
    <name type="common">Asiatic witchweed</name>
    <name type="synonym">Buchnera asiatica</name>
    <dbReference type="NCBI Taxonomy" id="4170"/>
    <lineage>
        <taxon>Eukaryota</taxon>
        <taxon>Viridiplantae</taxon>
        <taxon>Streptophyta</taxon>
        <taxon>Embryophyta</taxon>
        <taxon>Tracheophyta</taxon>
        <taxon>Spermatophyta</taxon>
        <taxon>Magnoliopsida</taxon>
        <taxon>eudicotyledons</taxon>
        <taxon>Gunneridae</taxon>
        <taxon>Pentapetalae</taxon>
        <taxon>asterids</taxon>
        <taxon>lamiids</taxon>
        <taxon>Lamiales</taxon>
        <taxon>Orobanchaceae</taxon>
        <taxon>Buchnereae</taxon>
        <taxon>Striga</taxon>
    </lineage>
</organism>
<name>A0A5A7P6Y1_STRAF</name>
<sequence length="257" mass="29677">MGKRKLVISEPMESSDKHCYIIVSLKIAFVSKFSFGKQQEQTCDGEYLTRLDYRSCLEGGGGHWSDIISHEDKIGGRKRTLTSFSPFKEFIAKIWMAEFAWIGHTFTWGYVKEKLDRNFGSRNCLAKYPNAFKFLNHGMLLLNLTPEISGTNKRWFKFDSRWVGKAEFQEVVKKILKWSMGLGVLFSLGYLLVNSFNRSFLLWNKNQCKISTLFPLTSISYLSFHASINKRIKNTPTSSQVNIYQILLGIKPHQSTR</sequence>
<evidence type="ECO:0000313" key="2">
    <source>
        <dbReference type="Proteomes" id="UP000325081"/>
    </source>
</evidence>
<accession>A0A5A7P6Y1</accession>
<dbReference type="AlphaFoldDB" id="A0A5A7P6Y1"/>
<keyword evidence="2" id="KW-1185">Reference proteome</keyword>
<gene>
    <name evidence="1" type="ORF">STAS_04322</name>
</gene>
<evidence type="ECO:0000313" key="1">
    <source>
        <dbReference type="EMBL" id="GER28520.1"/>
    </source>
</evidence>
<dbReference type="GO" id="GO:0016829">
    <property type="term" value="F:lyase activity"/>
    <property type="evidence" value="ECO:0007669"/>
    <property type="project" value="UniProtKB-KW"/>
</dbReference>
<comment type="caution">
    <text evidence="1">The sequence shown here is derived from an EMBL/GenBank/DDBJ whole genome shotgun (WGS) entry which is preliminary data.</text>
</comment>
<reference evidence="2" key="1">
    <citation type="journal article" date="2019" name="Curr. Biol.">
        <title>Genome Sequence of Striga asiatica Provides Insight into the Evolution of Plant Parasitism.</title>
        <authorList>
            <person name="Yoshida S."/>
            <person name="Kim S."/>
            <person name="Wafula E.K."/>
            <person name="Tanskanen J."/>
            <person name="Kim Y.M."/>
            <person name="Honaas L."/>
            <person name="Yang Z."/>
            <person name="Spallek T."/>
            <person name="Conn C.E."/>
            <person name="Ichihashi Y."/>
            <person name="Cheong K."/>
            <person name="Cui S."/>
            <person name="Der J.P."/>
            <person name="Gundlach H."/>
            <person name="Jiao Y."/>
            <person name="Hori C."/>
            <person name="Ishida J.K."/>
            <person name="Kasahara H."/>
            <person name="Kiba T."/>
            <person name="Kim M.S."/>
            <person name="Koo N."/>
            <person name="Laohavisit A."/>
            <person name="Lee Y.H."/>
            <person name="Lumba S."/>
            <person name="McCourt P."/>
            <person name="Mortimer J.C."/>
            <person name="Mutuku J.M."/>
            <person name="Nomura T."/>
            <person name="Sasaki-Sekimoto Y."/>
            <person name="Seto Y."/>
            <person name="Wang Y."/>
            <person name="Wakatake T."/>
            <person name="Sakakibara H."/>
            <person name="Demura T."/>
            <person name="Yamaguchi S."/>
            <person name="Yoneyama K."/>
            <person name="Manabe R.I."/>
            <person name="Nelson D.C."/>
            <person name="Schulman A.H."/>
            <person name="Timko M.P."/>
            <person name="dePamphilis C.W."/>
            <person name="Choi D."/>
            <person name="Shirasu K."/>
        </authorList>
    </citation>
    <scope>NUCLEOTIDE SEQUENCE [LARGE SCALE GENOMIC DNA]</scope>
    <source>
        <strain evidence="2">cv. UVA1</strain>
    </source>
</reference>
<proteinExistence type="predicted"/>
<protein>
    <submittedName>
        <fullName evidence="1">Pyridoxal biosynthesis lyase PdxS</fullName>
    </submittedName>
</protein>